<evidence type="ECO:0000313" key="1">
    <source>
        <dbReference type="EMBL" id="OWK44275.1"/>
    </source>
</evidence>
<dbReference type="RefSeq" id="WP_261341140.1">
    <property type="nucleotide sequence ID" value="NZ_NIDE01000003.1"/>
</dbReference>
<gene>
    <name evidence="1" type="ORF">FRUB_02207</name>
</gene>
<dbReference type="EMBL" id="NIDE01000003">
    <property type="protein sequence ID" value="OWK44275.1"/>
    <property type="molecule type" value="Genomic_DNA"/>
</dbReference>
<proteinExistence type="predicted"/>
<keyword evidence="2" id="KW-1185">Reference proteome</keyword>
<comment type="caution">
    <text evidence="1">The sequence shown here is derived from an EMBL/GenBank/DDBJ whole genome shotgun (WGS) entry which is preliminary data.</text>
</comment>
<protein>
    <submittedName>
        <fullName evidence="1">Uncharacterized protein</fullName>
    </submittedName>
</protein>
<name>A0A225E6I0_9BACT</name>
<accession>A0A225E6I0</accession>
<organism evidence="1 2">
    <name type="scientific">Fimbriiglobus ruber</name>
    <dbReference type="NCBI Taxonomy" id="1908690"/>
    <lineage>
        <taxon>Bacteria</taxon>
        <taxon>Pseudomonadati</taxon>
        <taxon>Planctomycetota</taxon>
        <taxon>Planctomycetia</taxon>
        <taxon>Gemmatales</taxon>
        <taxon>Gemmataceae</taxon>
        <taxon>Fimbriiglobus</taxon>
    </lineage>
</organism>
<dbReference type="Proteomes" id="UP000214646">
    <property type="component" value="Unassembled WGS sequence"/>
</dbReference>
<dbReference type="AlphaFoldDB" id="A0A225E6I0"/>
<reference evidence="2" key="1">
    <citation type="submission" date="2017-06" db="EMBL/GenBank/DDBJ databases">
        <title>Genome analysis of Fimbriiglobus ruber SP5, the first member of the order Planctomycetales with confirmed chitinolytic capability.</title>
        <authorList>
            <person name="Ravin N.V."/>
            <person name="Rakitin A.L."/>
            <person name="Ivanova A.A."/>
            <person name="Beletsky A.V."/>
            <person name="Kulichevskaya I.S."/>
            <person name="Mardanov A.V."/>
            <person name="Dedysh S.N."/>
        </authorList>
    </citation>
    <scope>NUCLEOTIDE SEQUENCE [LARGE SCALE GENOMIC DNA]</scope>
    <source>
        <strain evidence="2">SP5</strain>
    </source>
</reference>
<evidence type="ECO:0000313" key="2">
    <source>
        <dbReference type="Proteomes" id="UP000214646"/>
    </source>
</evidence>
<sequence length="43" mass="5230">MLRRGVFRSTTDLRDRILTFIDYYNDTMAKPFKWTYASRPLNV</sequence>